<keyword evidence="1" id="KW-0472">Membrane</keyword>
<dbReference type="Proteomes" id="UP001500618">
    <property type="component" value="Unassembled WGS sequence"/>
</dbReference>
<keyword evidence="1" id="KW-1133">Transmembrane helix</keyword>
<feature type="domain" description="PLL-like beta propeller" evidence="3">
    <location>
        <begin position="58"/>
        <end position="335"/>
    </location>
</feature>
<dbReference type="InterPro" id="IPR058502">
    <property type="entry name" value="PLL-like_beta-prop"/>
</dbReference>
<accession>A0ABN2IJ73</accession>
<protein>
    <recommendedName>
        <fullName evidence="3">PLL-like beta propeller domain-containing protein</fullName>
    </recommendedName>
</protein>
<keyword evidence="5" id="KW-1185">Reference proteome</keyword>
<reference evidence="4 5" key="1">
    <citation type="journal article" date="2019" name="Int. J. Syst. Evol. Microbiol.">
        <title>The Global Catalogue of Microorganisms (GCM) 10K type strain sequencing project: providing services to taxonomists for standard genome sequencing and annotation.</title>
        <authorList>
            <consortium name="The Broad Institute Genomics Platform"/>
            <consortium name="The Broad Institute Genome Sequencing Center for Infectious Disease"/>
            <person name="Wu L."/>
            <person name="Ma J."/>
        </authorList>
    </citation>
    <scope>NUCLEOTIDE SEQUENCE [LARGE SCALE GENOMIC DNA]</scope>
    <source>
        <strain evidence="4 5">JCM 14718</strain>
    </source>
</reference>
<keyword evidence="2" id="KW-0732">Signal</keyword>
<keyword evidence="1" id="KW-0812">Transmembrane</keyword>
<dbReference type="SUPFAM" id="SSF89372">
    <property type="entry name" value="Fucose-specific lectin"/>
    <property type="match status" value="1"/>
</dbReference>
<name>A0ABN2IJ73_9ACTN</name>
<evidence type="ECO:0000313" key="4">
    <source>
        <dbReference type="EMBL" id="GAA1706068.1"/>
    </source>
</evidence>
<feature type="signal peptide" evidence="2">
    <location>
        <begin position="1"/>
        <end position="29"/>
    </location>
</feature>
<feature type="transmembrane region" description="Helical" evidence="1">
    <location>
        <begin position="39"/>
        <end position="60"/>
    </location>
</feature>
<sequence length="337" mass="35243">MPGKALPTKIVAVAAAVALVLTSAVAAQAAVVPAPLSPFAVSAAVLPGGSSLPAGTYAFVRGTDGHIHMRSIAPNAPWIDTRIPAGAATGPMVFTSQPPPPSAPRPFGRSRTSTAPVPKLDVSILTTDLAGRAMTTVNDNDDLNAWESWYVLGGTYTSPLGVNYDKHFSTPTNQVVFYAARGADGKLYTNGTDFKALITSAPALSYNAVYQNTILTFRGMDGNLYRMVNGVNGDSHYFGAPVRLGTAQVASAASVGERSLRYYYRGTDSALYFLNGASLNTPPYRAGGAITSTPYVLDEGVPSQPDRANVFARGADGHLYVYNTASKAWTDLGGTVA</sequence>
<evidence type="ECO:0000313" key="5">
    <source>
        <dbReference type="Proteomes" id="UP001500618"/>
    </source>
</evidence>
<evidence type="ECO:0000259" key="3">
    <source>
        <dbReference type="Pfam" id="PF26607"/>
    </source>
</evidence>
<comment type="caution">
    <text evidence="4">The sequence shown here is derived from an EMBL/GenBank/DDBJ whole genome shotgun (WGS) entry which is preliminary data.</text>
</comment>
<dbReference type="RefSeq" id="WP_344314015.1">
    <property type="nucleotide sequence ID" value="NZ_BAAANY010000031.1"/>
</dbReference>
<dbReference type="EMBL" id="BAAANY010000031">
    <property type="protein sequence ID" value="GAA1706068.1"/>
    <property type="molecule type" value="Genomic_DNA"/>
</dbReference>
<organism evidence="4 5">
    <name type="scientific">Fodinicola feengrottensis</name>
    <dbReference type="NCBI Taxonomy" id="435914"/>
    <lineage>
        <taxon>Bacteria</taxon>
        <taxon>Bacillati</taxon>
        <taxon>Actinomycetota</taxon>
        <taxon>Actinomycetes</taxon>
        <taxon>Mycobacteriales</taxon>
        <taxon>Fodinicola</taxon>
    </lineage>
</organism>
<gene>
    <name evidence="4" type="ORF">GCM10009765_64380</name>
</gene>
<proteinExistence type="predicted"/>
<evidence type="ECO:0000256" key="2">
    <source>
        <dbReference type="SAM" id="SignalP"/>
    </source>
</evidence>
<dbReference type="Pfam" id="PF26607">
    <property type="entry name" value="DUF8189"/>
    <property type="match status" value="1"/>
</dbReference>
<dbReference type="Gene3D" id="2.120.10.70">
    <property type="entry name" value="Fucose-specific lectin"/>
    <property type="match status" value="1"/>
</dbReference>
<evidence type="ECO:0000256" key="1">
    <source>
        <dbReference type="SAM" id="Phobius"/>
    </source>
</evidence>
<feature type="chain" id="PRO_5046770542" description="PLL-like beta propeller domain-containing protein" evidence="2">
    <location>
        <begin position="30"/>
        <end position="337"/>
    </location>
</feature>